<evidence type="ECO:0000313" key="3">
    <source>
        <dbReference type="EMBL" id="UTO56299.1"/>
    </source>
</evidence>
<dbReference type="AlphaFoldDB" id="A0A9Q9BZL2"/>
<dbReference type="Proteomes" id="UP001059822">
    <property type="component" value="Chromosome"/>
</dbReference>
<keyword evidence="5" id="KW-1185">Reference proteome</keyword>
<evidence type="ECO:0000313" key="4">
    <source>
        <dbReference type="Proteomes" id="UP001059822"/>
    </source>
</evidence>
<sequence>MIKIMNKTAPDNIDYSKKLILVINKICNLCQITYKNISIIRNPDNIQKYIVFLDILSKEIEKHTLIMKQLITNINQNNATIEFVTAVLDYRKYLLLLFYNALTYNKIIVNIEDMTHNQVLNDLENFYIHQNMESLNTKECIEYCVKHLYSLKDAHINILNNFTPTDDIIDILKFSNNYSIIFLFNEIILTYDTLIKMYKSPKWKYIKNKRDIFLIFAETVNDILINWNTDCSKNNANTSKMIGIFHNILNIYCLFGILISLMYLDKKNPIFLYIGISMLLVGVLSHIILLLITLQLNELNTIKEYFKRNEPTILNDLMEKIKNDVSQELKILENVEINTYPTISTGTIK</sequence>
<gene>
    <name evidence="3" type="ORF">LUA81_04300</name>
    <name evidence="2" type="ORF">LUA82_04350</name>
</gene>
<keyword evidence="1" id="KW-1133">Transmembrane helix</keyword>
<dbReference type="RefSeq" id="WP_218194081.1">
    <property type="nucleotide sequence ID" value="NZ_CP054597.1"/>
</dbReference>
<evidence type="ECO:0000313" key="2">
    <source>
        <dbReference type="EMBL" id="UTO55380.1"/>
    </source>
</evidence>
<name>A0A9Q9BZL2_9RICK</name>
<evidence type="ECO:0000313" key="5">
    <source>
        <dbReference type="Proteomes" id="UP001059985"/>
    </source>
</evidence>
<dbReference type="Proteomes" id="UP001059985">
    <property type="component" value="Chromosome"/>
</dbReference>
<dbReference type="EMBL" id="CP089286">
    <property type="protein sequence ID" value="UTO55380.1"/>
    <property type="molecule type" value="Genomic_DNA"/>
</dbReference>
<protein>
    <submittedName>
        <fullName evidence="2">Uncharacterized protein</fullName>
    </submittedName>
</protein>
<keyword evidence="1" id="KW-0472">Membrane</keyword>
<keyword evidence="1" id="KW-0812">Transmembrane</keyword>
<feature type="transmembrane region" description="Helical" evidence="1">
    <location>
        <begin position="270"/>
        <end position="294"/>
    </location>
</feature>
<proteinExistence type="predicted"/>
<organism evidence="2 4">
    <name type="scientific">Neoehrlichia mikurensis</name>
    <dbReference type="NCBI Taxonomy" id="89586"/>
    <lineage>
        <taxon>Bacteria</taxon>
        <taxon>Pseudomonadati</taxon>
        <taxon>Pseudomonadota</taxon>
        <taxon>Alphaproteobacteria</taxon>
        <taxon>Rickettsiales</taxon>
        <taxon>Anaplasmataceae</taxon>
        <taxon>Candidatus Neoehrlichia</taxon>
    </lineage>
</organism>
<evidence type="ECO:0000256" key="1">
    <source>
        <dbReference type="SAM" id="Phobius"/>
    </source>
</evidence>
<accession>A0A9Q9BZL2</accession>
<reference evidence="2" key="1">
    <citation type="journal article" date="2022" name="Microorganisms">
        <title>Assembly and Comparison of Ca. Neoehrlichia mikurensis Genomes.</title>
        <authorList>
            <person name="Azagi T."/>
            <person name="Dirks R.P."/>
            <person name="Yebra-Pimentel E.S."/>
            <person name="Schaap P.J."/>
            <person name="Koehorst J.J."/>
            <person name="Esser H.J."/>
            <person name="Sprong H."/>
        </authorList>
    </citation>
    <scope>NUCLEOTIDE SEQUENCE</scope>
    <source>
        <strain evidence="3">18-2804</strain>
        <strain evidence="2">18-2837</strain>
    </source>
</reference>
<dbReference type="EMBL" id="CP089285">
    <property type="protein sequence ID" value="UTO56299.1"/>
    <property type="molecule type" value="Genomic_DNA"/>
</dbReference>
<feature type="transmembrane region" description="Helical" evidence="1">
    <location>
        <begin position="242"/>
        <end position="264"/>
    </location>
</feature>